<feature type="binding site" evidence="3">
    <location>
        <position position="83"/>
    </location>
    <ligand>
        <name>substrate</name>
    </ligand>
</feature>
<feature type="binding site" evidence="3">
    <location>
        <position position="78"/>
    </location>
    <ligand>
        <name>substrate</name>
    </ligand>
</feature>
<evidence type="ECO:0000313" key="7">
    <source>
        <dbReference type="Proteomes" id="UP000016057"/>
    </source>
</evidence>
<feature type="binding site" evidence="3">
    <location>
        <position position="31"/>
    </location>
    <ligand>
        <name>substrate</name>
    </ligand>
</feature>
<name>K8Z7D7_9ENTE</name>
<dbReference type="eggNOG" id="COG1428">
    <property type="taxonomic scope" value="Bacteria"/>
</dbReference>
<feature type="binding site" evidence="3">
    <location>
        <position position="43"/>
    </location>
    <ligand>
        <name>substrate</name>
    </ligand>
</feature>
<dbReference type="GO" id="GO:0005524">
    <property type="term" value="F:ATP binding"/>
    <property type="evidence" value="ECO:0007669"/>
    <property type="project" value="UniProtKB-KW"/>
</dbReference>
<organism evidence="6 7">
    <name type="scientific">Catellicoccus marimammalium M35/04/3</name>
    <dbReference type="NCBI Taxonomy" id="1234409"/>
    <lineage>
        <taxon>Bacteria</taxon>
        <taxon>Bacillati</taxon>
        <taxon>Bacillota</taxon>
        <taxon>Bacilli</taxon>
        <taxon>Lactobacillales</taxon>
        <taxon>Enterococcaceae</taxon>
        <taxon>Catellicoccus</taxon>
    </lineage>
</organism>
<feature type="binding site" evidence="4">
    <location>
        <begin position="7"/>
        <end position="15"/>
    </location>
    <ligand>
        <name>ATP</name>
        <dbReference type="ChEBI" id="CHEBI:30616"/>
    </ligand>
</feature>
<dbReference type="PIRSF" id="PIRSF000705">
    <property type="entry name" value="DNK"/>
    <property type="match status" value="1"/>
</dbReference>
<dbReference type="Proteomes" id="UP000016057">
    <property type="component" value="Unassembled WGS sequence"/>
</dbReference>
<accession>K8Z7D7</accession>
<keyword evidence="4" id="KW-0067">ATP-binding</keyword>
<evidence type="ECO:0000256" key="4">
    <source>
        <dbReference type="PIRSR" id="PIRSR000705-3"/>
    </source>
</evidence>
<dbReference type="GO" id="GO:0004136">
    <property type="term" value="F:deoxyadenosine kinase activity"/>
    <property type="evidence" value="ECO:0007669"/>
    <property type="project" value="UniProtKB-EC"/>
</dbReference>
<keyword evidence="6" id="KW-0808">Transferase</keyword>
<evidence type="ECO:0000256" key="2">
    <source>
        <dbReference type="PIRSR" id="PIRSR000705-1"/>
    </source>
</evidence>
<feature type="domain" description="Deoxynucleoside kinase" evidence="5">
    <location>
        <begin position="3"/>
        <end position="202"/>
    </location>
</feature>
<keyword evidence="6" id="KW-0418">Kinase</keyword>
<proteinExistence type="inferred from homology"/>
<dbReference type="Gene3D" id="3.40.50.300">
    <property type="entry name" value="P-loop containing nucleotide triphosphate hydrolases"/>
    <property type="match status" value="1"/>
</dbReference>
<keyword evidence="7" id="KW-1185">Reference proteome</keyword>
<dbReference type="PANTHER" id="PTHR10513">
    <property type="entry name" value="DEOXYNUCLEOSIDE KINASE"/>
    <property type="match status" value="1"/>
</dbReference>
<dbReference type="InterPro" id="IPR031314">
    <property type="entry name" value="DNK_dom"/>
</dbReference>
<evidence type="ECO:0000259" key="5">
    <source>
        <dbReference type="Pfam" id="PF01712"/>
    </source>
</evidence>
<evidence type="ECO:0000256" key="1">
    <source>
        <dbReference type="ARBA" id="ARBA00007420"/>
    </source>
</evidence>
<reference evidence="6 7" key="1">
    <citation type="journal article" date="2013" name="Genome Announc.">
        <title>Draft Genome Sequence of Catellicoccus marimammalium, a Novel Species Commonly Found in Gull Feces.</title>
        <authorList>
            <person name="Weigand M.R."/>
            <person name="Ryu H."/>
            <person name="Bozcek L."/>
            <person name="Konstantinidis K.T."/>
            <person name="Santo Domingo J.W."/>
        </authorList>
    </citation>
    <scope>NUCLEOTIDE SEQUENCE [LARGE SCALE GENOMIC DNA]</scope>
    <source>
        <strain evidence="6 7">M35/04/3</strain>
    </source>
</reference>
<dbReference type="OrthoDB" id="9776634at2"/>
<feature type="binding site" evidence="3">
    <location>
        <position position="54"/>
    </location>
    <ligand>
        <name>substrate</name>
    </ligand>
</feature>
<feature type="binding site" evidence="4">
    <location>
        <begin position="140"/>
        <end position="144"/>
    </location>
    <ligand>
        <name>ATP</name>
        <dbReference type="ChEBI" id="CHEBI:30616"/>
    </ligand>
</feature>
<dbReference type="InterPro" id="IPR050566">
    <property type="entry name" value="Deoxyribonucleoside_kinase"/>
</dbReference>
<dbReference type="EMBL" id="AMYT01000022">
    <property type="protein sequence ID" value="EKU26830.1"/>
    <property type="molecule type" value="Genomic_DNA"/>
</dbReference>
<dbReference type="RefSeq" id="WP_009491884.1">
    <property type="nucleotide sequence ID" value="NZ_AMYT01000022.1"/>
</dbReference>
<comment type="similarity">
    <text evidence="1">Belongs to the DCK/DGK family.</text>
</comment>
<dbReference type="GO" id="GO:0005737">
    <property type="term" value="C:cytoplasm"/>
    <property type="evidence" value="ECO:0007669"/>
    <property type="project" value="TreeGrafter"/>
</dbReference>
<feature type="active site" description="Proton acceptor" evidence="2">
    <location>
        <position position="77"/>
    </location>
</feature>
<dbReference type="EC" id="2.7.1.113" evidence="6"/>
<evidence type="ECO:0000256" key="3">
    <source>
        <dbReference type="PIRSR" id="PIRSR000705-2"/>
    </source>
</evidence>
<dbReference type="EC" id="2.7.1.76" evidence="6"/>
<keyword evidence="4" id="KW-0547">Nucleotide-binding</keyword>
<evidence type="ECO:0000313" key="6">
    <source>
        <dbReference type="EMBL" id="EKU26830.1"/>
    </source>
</evidence>
<dbReference type="PATRIC" id="fig|1234409.3.peg.1057"/>
<comment type="caution">
    <text evidence="6">The sequence shown here is derived from an EMBL/GenBank/DDBJ whole genome shotgun (WGS) entry which is preliminary data.</text>
</comment>
<sequence>MNIVVAGMMGAGKTTYTNQLAKWYQLEPLWEAVKENWLLEKFYHEPKEWGFQLQLFFLNDRFEGMKRALQEGDFILDRSIYEDEVYAATFQKMEYMKDVEYQLYQDILQKFIHFLEQEAEEEPIDYLIYLEGSFETILERIKERNRDYEQLEEGCHRYEYYKTLYDAYCAWYEQYQGPKLKIDIDEWKIIEEPEKVQAFIEKEIPQLKEYRK</sequence>
<feature type="binding site" evidence="3">
    <location>
        <position position="149"/>
    </location>
    <ligand>
        <name>substrate</name>
    </ligand>
</feature>
<dbReference type="InterPro" id="IPR027417">
    <property type="entry name" value="P-loop_NTPase"/>
</dbReference>
<dbReference type="InterPro" id="IPR002624">
    <property type="entry name" value="DCK/DGK"/>
</dbReference>
<dbReference type="Pfam" id="PF01712">
    <property type="entry name" value="dNK"/>
    <property type="match status" value="1"/>
</dbReference>
<dbReference type="STRING" id="1234409.C683_1105"/>
<dbReference type="SUPFAM" id="SSF52540">
    <property type="entry name" value="P-loop containing nucleoside triphosphate hydrolases"/>
    <property type="match status" value="1"/>
</dbReference>
<dbReference type="GO" id="GO:0004138">
    <property type="term" value="F:deoxyguanosine kinase activity"/>
    <property type="evidence" value="ECO:0007669"/>
    <property type="project" value="UniProtKB-EC"/>
</dbReference>
<dbReference type="AlphaFoldDB" id="K8Z7D7"/>
<dbReference type="CDD" id="cd01673">
    <property type="entry name" value="dNK"/>
    <property type="match status" value="1"/>
</dbReference>
<protein>
    <submittedName>
        <fullName evidence="6">Deoxyadenosine kinase / Deoxyguanosine kinase</fullName>
        <ecNumber evidence="6">2.7.1.113</ecNumber>
        <ecNumber evidence="6">2.7.1.76</ecNumber>
    </submittedName>
</protein>
<dbReference type="PANTHER" id="PTHR10513:SF35">
    <property type="entry name" value="DEOXYADENOSINE KINASE"/>
    <property type="match status" value="1"/>
</dbReference>
<gene>
    <name evidence="6" type="ORF">C683_1105</name>
</gene>